<gene>
    <name evidence="2" type="ORF">PSECIP111854_04116</name>
</gene>
<evidence type="ECO:0000313" key="3">
    <source>
        <dbReference type="Proteomes" id="UP001152467"/>
    </source>
</evidence>
<comment type="caution">
    <text evidence="2">The sequence shown here is derived from an EMBL/GenBank/DDBJ whole genome shotgun (WGS) entry which is preliminary data.</text>
</comment>
<name>A0A9W4W3Q5_9GAMM</name>
<organism evidence="2 3">
    <name type="scientific">Pseudoalteromonas holothuriae</name>
    <dbReference type="NCBI Taxonomy" id="2963714"/>
    <lineage>
        <taxon>Bacteria</taxon>
        <taxon>Pseudomonadati</taxon>
        <taxon>Pseudomonadota</taxon>
        <taxon>Gammaproteobacteria</taxon>
        <taxon>Alteromonadales</taxon>
        <taxon>Pseudoalteromonadaceae</taxon>
        <taxon>Pseudoalteromonas</taxon>
    </lineage>
</organism>
<keyword evidence="1" id="KW-0812">Transmembrane</keyword>
<feature type="transmembrane region" description="Helical" evidence="1">
    <location>
        <begin position="12"/>
        <end position="35"/>
    </location>
</feature>
<accession>A0A9W4W3Q5</accession>
<evidence type="ECO:0000256" key="1">
    <source>
        <dbReference type="SAM" id="Phobius"/>
    </source>
</evidence>
<dbReference type="EMBL" id="CAMAPC010000036">
    <property type="protein sequence ID" value="CAH9067478.1"/>
    <property type="molecule type" value="Genomic_DNA"/>
</dbReference>
<keyword evidence="1" id="KW-0472">Membrane</keyword>
<dbReference type="AlphaFoldDB" id="A0A9W4W3Q5"/>
<keyword evidence="1" id="KW-1133">Transmembrane helix</keyword>
<keyword evidence="3" id="KW-1185">Reference proteome</keyword>
<dbReference type="Proteomes" id="UP001152467">
    <property type="component" value="Unassembled WGS sequence"/>
</dbReference>
<evidence type="ECO:0000313" key="2">
    <source>
        <dbReference type="EMBL" id="CAH9067478.1"/>
    </source>
</evidence>
<sequence length="83" mass="8919">MSVTNGSQLRDAILQVFASAHIALSITTLASGTLGQVSSLPEFSMFITVTAVLVDSRVVQFFDEASTDFENKKLAFSIIDTDC</sequence>
<reference evidence="2" key="1">
    <citation type="submission" date="2022-07" db="EMBL/GenBank/DDBJ databases">
        <authorList>
            <person name="Criscuolo A."/>
        </authorList>
    </citation>
    <scope>NUCLEOTIDE SEQUENCE</scope>
    <source>
        <strain evidence="2">CIP111854</strain>
    </source>
</reference>
<proteinExistence type="predicted"/>
<protein>
    <submittedName>
        <fullName evidence="2">Uncharacterized protein</fullName>
    </submittedName>
</protein>